<dbReference type="InterPro" id="IPR018392">
    <property type="entry name" value="LysM"/>
</dbReference>
<dbReference type="GeneID" id="13283487"/>
<proteinExistence type="predicted"/>
<dbReference type="OrthoDB" id="2107166at2759"/>
<accession>E4ZZL7</accession>
<name>E4ZZL7_LEPMJ</name>
<dbReference type="Gene3D" id="3.10.350.10">
    <property type="entry name" value="LysM domain"/>
    <property type="match status" value="1"/>
</dbReference>
<reference evidence="4" key="1">
    <citation type="journal article" date="2011" name="Nat. Commun.">
        <title>Effector diversification within compartments of the Leptosphaeria maculans genome affected by Repeat-Induced Point mutations.</title>
        <authorList>
            <person name="Rouxel T."/>
            <person name="Grandaubert J."/>
            <person name="Hane J.K."/>
            <person name="Hoede C."/>
            <person name="van de Wouw A.P."/>
            <person name="Couloux A."/>
            <person name="Dominguez V."/>
            <person name="Anthouard V."/>
            <person name="Bally P."/>
            <person name="Bourras S."/>
            <person name="Cozijnsen A.J."/>
            <person name="Ciuffetti L.M."/>
            <person name="Degrave A."/>
            <person name="Dilmaghani A."/>
            <person name="Duret L."/>
            <person name="Fudal I."/>
            <person name="Goodwin S.B."/>
            <person name="Gout L."/>
            <person name="Glaser N."/>
            <person name="Linglin J."/>
            <person name="Kema G.H.J."/>
            <person name="Lapalu N."/>
            <person name="Lawrence C.B."/>
            <person name="May K."/>
            <person name="Meyer M."/>
            <person name="Ollivier B."/>
            <person name="Poulain J."/>
            <person name="Schoch C.L."/>
            <person name="Simon A."/>
            <person name="Spatafora J.W."/>
            <person name="Stachowiak A."/>
            <person name="Turgeon B.G."/>
            <person name="Tyler B.M."/>
            <person name="Vincent D."/>
            <person name="Weissenbach J."/>
            <person name="Amselem J."/>
            <person name="Quesneville H."/>
            <person name="Oliver R.P."/>
            <person name="Wincker P."/>
            <person name="Balesdent M.-H."/>
            <person name="Howlett B.J."/>
        </authorList>
    </citation>
    <scope>NUCLEOTIDE SEQUENCE [LARGE SCALE GENOMIC DNA]</scope>
    <source>
        <strain evidence="4">JN3 / isolate v23.1.3 / race Av1-4-5-6-7-8</strain>
    </source>
</reference>
<dbReference type="OMA" id="WVIQVPC"/>
<sequence>MRLKFIILVAASIGMSNALRRKCKRNPQNQGEGWYFTTGIDTVQKVADDFCMKPEVVRHWNNINPKDDLRPGVNIKVRCTERKRDCLKNPSGNGAYIVASGDEYKYIAPDFCTSVDKLKELNPKVPHPDTIQPGLLLWVPCPFNDVP</sequence>
<dbReference type="VEuPathDB" id="FungiDB:LEMA_P102640.1"/>
<evidence type="ECO:0000313" key="3">
    <source>
        <dbReference type="EMBL" id="CBX97133.1"/>
    </source>
</evidence>
<dbReference type="Pfam" id="PF01476">
    <property type="entry name" value="LysM"/>
    <property type="match status" value="1"/>
</dbReference>
<organism evidence="4">
    <name type="scientific">Leptosphaeria maculans (strain JN3 / isolate v23.1.3 / race Av1-4-5-6-7-8)</name>
    <name type="common">Blackleg fungus</name>
    <name type="synonym">Phoma lingam</name>
    <dbReference type="NCBI Taxonomy" id="985895"/>
    <lineage>
        <taxon>Eukaryota</taxon>
        <taxon>Fungi</taxon>
        <taxon>Dikarya</taxon>
        <taxon>Ascomycota</taxon>
        <taxon>Pezizomycotina</taxon>
        <taxon>Dothideomycetes</taxon>
        <taxon>Pleosporomycetidae</taxon>
        <taxon>Pleosporales</taxon>
        <taxon>Pleosporineae</taxon>
        <taxon>Leptosphaeriaceae</taxon>
        <taxon>Plenodomus</taxon>
        <taxon>Plenodomus lingam/Leptosphaeria maculans species complex</taxon>
    </lineage>
</organism>
<dbReference type="PROSITE" id="PS51782">
    <property type="entry name" value="LYSM"/>
    <property type="match status" value="1"/>
</dbReference>
<dbReference type="Proteomes" id="UP000002668">
    <property type="component" value="Genome"/>
</dbReference>
<dbReference type="STRING" id="985895.E4ZZL7"/>
<dbReference type="SUPFAM" id="SSF54106">
    <property type="entry name" value="LysM domain"/>
    <property type="match status" value="1"/>
</dbReference>
<evidence type="ECO:0000313" key="4">
    <source>
        <dbReference type="Proteomes" id="UP000002668"/>
    </source>
</evidence>
<dbReference type="EMBL" id="FP929130">
    <property type="protein sequence ID" value="CBX97133.1"/>
    <property type="molecule type" value="Genomic_DNA"/>
</dbReference>
<protein>
    <submittedName>
        <fullName evidence="3">Similar to Ecp7(P20)</fullName>
    </submittedName>
</protein>
<feature type="domain" description="LysM" evidence="2">
    <location>
        <begin position="94"/>
        <end position="139"/>
    </location>
</feature>
<evidence type="ECO:0000259" key="2">
    <source>
        <dbReference type="PROSITE" id="PS51782"/>
    </source>
</evidence>
<evidence type="ECO:0000256" key="1">
    <source>
        <dbReference type="SAM" id="SignalP"/>
    </source>
</evidence>
<dbReference type="RefSeq" id="XP_003840612.1">
    <property type="nucleotide sequence ID" value="XM_003840564.1"/>
</dbReference>
<dbReference type="HOGENOM" id="CLU_149482_0_0_1"/>
<dbReference type="AlphaFoldDB" id="E4ZZL7"/>
<keyword evidence="1" id="KW-0732">Signal</keyword>
<keyword evidence="4" id="KW-1185">Reference proteome</keyword>
<dbReference type="eggNOG" id="ENOG502SS8R">
    <property type="taxonomic scope" value="Eukaryota"/>
</dbReference>
<gene>
    <name evidence="3" type="ORF">LEMA_P102640.1</name>
</gene>
<dbReference type="InParanoid" id="E4ZZL7"/>
<feature type="chain" id="PRO_5003194926" evidence="1">
    <location>
        <begin position="19"/>
        <end position="147"/>
    </location>
</feature>
<dbReference type="InterPro" id="IPR036779">
    <property type="entry name" value="LysM_dom_sf"/>
</dbReference>
<feature type="signal peptide" evidence="1">
    <location>
        <begin position="1"/>
        <end position="18"/>
    </location>
</feature>